<accession>A0ABQ9H3X2</accession>
<feature type="compositionally biased region" description="Basic and acidic residues" evidence="1">
    <location>
        <begin position="555"/>
        <end position="568"/>
    </location>
</feature>
<evidence type="ECO:0000313" key="2">
    <source>
        <dbReference type="EMBL" id="KAJ8878873.1"/>
    </source>
</evidence>
<reference evidence="2 3" key="1">
    <citation type="submission" date="2023-02" db="EMBL/GenBank/DDBJ databases">
        <title>LHISI_Scaffold_Assembly.</title>
        <authorList>
            <person name="Stuart O.P."/>
            <person name="Cleave R."/>
            <person name="Magrath M.J.L."/>
            <person name="Mikheyev A.S."/>
        </authorList>
    </citation>
    <scope>NUCLEOTIDE SEQUENCE [LARGE SCALE GENOMIC DNA]</scope>
    <source>
        <strain evidence="2">Daus_M_001</strain>
        <tissue evidence="2">Leg muscle</tissue>
    </source>
</reference>
<dbReference type="EMBL" id="JARBHB010000007">
    <property type="protein sequence ID" value="KAJ8878873.1"/>
    <property type="molecule type" value="Genomic_DNA"/>
</dbReference>
<feature type="compositionally biased region" description="Basic residues" evidence="1">
    <location>
        <begin position="539"/>
        <end position="553"/>
    </location>
</feature>
<feature type="region of interest" description="Disordered" evidence="1">
    <location>
        <begin position="414"/>
        <end position="437"/>
    </location>
</feature>
<name>A0ABQ9H3X2_9NEOP</name>
<feature type="compositionally biased region" description="Polar residues" evidence="1">
    <location>
        <begin position="424"/>
        <end position="437"/>
    </location>
</feature>
<gene>
    <name evidence="2" type="ORF">PR048_019472</name>
</gene>
<evidence type="ECO:0000256" key="1">
    <source>
        <dbReference type="SAM" id="MobiDB-lite"/>
    </source>
</evidence>
<proteinExistence type="predicted"/>
<keyword evidence="3" id="KW-1185">Reference proteome</keyword>
<comment type="caution">
    <text evidence="2">The sequence shown here is derived from an EMBL/GenBank/DDBJ whole genome shotgun (WGS) entry which is preliminary data.</text>
</comment>
<dbReference type="Proteomes" id="UP001159363">
    <property type="component" value="Chromosome 6"/>
</dbReference>
<organism evidence="2 3">
    <name type="scientific">Dryococelus australis</name>
    <dbReference type="NCBI Taxonomy" id="614101"/>
    <lineage>
        <taxon>Eukaryota</taxon>
        <taxon>Metazoa</taxon>
        <taxon>Ecdysozoa</taxon>
        <taxon>Arthropoda</taxon>
        <taxon>Hexapoda</taxon>
        <taxon>Insecta</taxon>
        <taxon>Pterygota</taxon>
        <taxon>Neoptera</taxon>
        <taxon>Polyneoptera</taxon>
        <taxon>Phasmatodea</taxon>
        <taxon>Verophasmatodea</taxon>
        <taxon>Anareolatae</taxon>
        <taxon>Phasmatidae</taxon>
        <taxon>Eurycanthinae</taxon>
        <taxon>Dryococelus</taxon>
    </lineage>
</organism>
<protein>
    <submittedName>
        <fullName evidence="2">Uncharacterized protein</fullName>
    </submittedName>
</protein>
<feature type="region of interest" description="Disordered" evidence="1">
    <location>
        <begin position="527"/>
        <end position="568"/>
    </location>
</feature>
<sequence length="941" mass="105846">MEDIPPLWAPSRSDKVRTQSLAVVACMFLCSRVTAVICPDVPGDVATTIFRVKWLDIRLLDLLLTMKHIPLTDLFLSASNEKFPLDRRMNKVVKPMATLILYKAEEYTTCIQADLKQGFQKCSFYRELSMDEFTPQNSGLYCFRTAALPSRLLRWHTCRQGGDKNCCLVCTVHLTVSIPHLSASGHPRLGLPAPRFMFPEQERSGLCLCLYVSQVSKASIPGGVAPSLSHVGIVADGAVGRRVFSGISRFPPPFHSDAVPYSPHFILIGSQDFDGMTANPTSELLDLQVSLKGRMNKVVHPMAVFRMWESCWTMQLVGGFSRGTPVSPALSFPGAAPCSPQSASSALKTSMLRADQISSLTHPMAVLILRKADEYTARTRVDLKQSLSKVLSLSVSTGGTRRLEVGSPLALLPPPDGCHPPVSRPTQQKKTATAGNSSLEATWNRYRTARRVNARISCLAGRGGLVVRLLACHQYKLGSVATGVAFGFPHVESCRTMPLVDEFSRGFSVSSYYAFRRCSSFHPHRLSRLRRSTREPRQMGRRGTRDRRSKTLKSRPQESHSAAPRDRSANYRLFTVKNRIRLETESQRQSSDIQETPYDLLKRCRELTIKIKASERNSLYREQPNVTLGSIRLRPRQLAITSGQWASPSKTGNVTRVGGGCLPGKWHCTANRAQYPVGSPDFRMWESCRTMPSVSGSYRGYPVSLTPSFRCCSILTSITLIGSQDPAVKSRSNIFTRHCNISNLKTAQHRETKVNAYSHRCTLHICKPVRTFIALHMYAIRRCMRTSVSKLALISFLLQKFKIVSGRASLQTTDYASTREVVSMWQEVRTNPQYIIQKLRSDFRSRFFCLLECMLVCDRDTLQLTLLQVKLPLDMVARLLNGTLRRERKCACNFSFRRETSSEDNYLPLGFVRRVFVMRRETICKAVLRSIYQMCLRDQFA</sequence>
<evidence type="ECO:0000313" key="3">
    <source>
        <dbReference type="Proteomes" id="UP001159363"/>
    </source>
</evidence>